<keyword evidence="1" id="KW-1133">Transmembrane helix</keyword>
<proteinExistence type="predicted"/>
<dbReference type="EMBL" id="QEAS01000007">
    <property type="protein sequence ID" value="PWG80886.1"/>
    <property type="molecule type" value="Genomic_DNA"/>
</dbReference>
<evidence type="ECO:0000256" key="1">
    <source>
        <dbReference type="SAM" id="Phobius"/>
    </source>
</evidence>
<keyword evidence="1" id="KW-0812">Transmembrane</keyword>
<dbReference type="Proteomes" id="UP000245647">
    <property type="component" value="Unassembled WGS sequence"/>
</dbReference>
<gene>
    <name evidence="2" type="ORF">DDR33_10580</name>
</gene>
<keyword evidence="3" id="KW-1185">Reference proteome</keyword>
<evidence type="ECO:0000313" key="2">
    <source>
        <dbReference type="EMBL" id="PWG80886.1"/>
    </source>
</evidence>
<accession>A0A2U2PHK4</accession>
<reference evidence="2 3" key="1">
    <citation type="submission" date="2018-04" db="EMBL/GenBank/DDBJ databases">
        <title>Pedobacter chongqingensis sp. nov., isolated from a rottenly hemp rope.</title>
        <authorList>
            <person name="Cai Y."/>
        </authorList>
    </citation>
    <scope>NUCLEOTIDE SEQUENCE [LARGE SCALE GENOMIC DNA]</scope>
    <source>
        <strain evidence="2 3">FJ4-8</strain>
    </source>
</reference>
<sequence>MRLIITFLKRYIITGTAANGYLTAAFLVTAVIMFIMCVTYRFTKRDPIYATTITAAGTMPAPAIMGKEVITDRVNGKNHTHIEEEGDINVVLNRQSGSFNGVIAAASCSFQISVVYSVYVRHLVRSVILRKEDEKKYLLLHSFHKISSFGKQSSFK</sequence>
<protein>
    <submittedName>
        <fullName evidence="2">Uncharacterized protein</fullName>
    </submittedName>
</protein>
<dbReference type="AlphaFoldDB" id="A0A2U2PHK4"/>
<name>A0A2U2PHK4_9SPHI</name>
<organism evidence="2 3">
    <name type="scientific">Pararcticibacter amylolyticus</name>
    <dbReference type="NCBI Taxonomy" id="2173175"/>
    <lineage>
        <taxon>Bacteria</taxon>
        <taxon>Pseudomonadati</taxon>
        <taxon>Bacteroidota</taxon>
        <taxon>Sphingobacteriia</taxon>
        <taxon>Sphingobacteriales</taxon>
        <taxon>Sphingobacteriaceae</taxon>
        <taxon>Pararcticibacter</taxon>
    </lineage>
</organism>
<comment type="caution">
    <text evidence="2">The sequence shown here is derived from an EMBL/GenBank/DDBJ whole genome shotgun (WGS) entry which is preliminary data.</text>
</comment>
<evidence type="ECO:0000313" key="3">
    <source>
        <dbReference type="Proteomes" id="UP000245647"/>
    </source>
</evidence>
<feature type="transmembrane region" description="Helical" evidence="1">
    <location>
        <begin position="99"/>
        <end position="120"/>
    </location>
</feature>
<keyword evidence="1" id="KW-0472">Membrane</keyword>
<feature type="transmembrane region" description="Helical" evidence="1">
    <location>
        <begin position="21"/>
        <end position="42"/>
    </location>
</feature>